<dbReference type="Proteomes" id="UP000196230">
    <property type="component" value="Unassembled WGS sequence"/>
</dbReference>
<dbReference type="InterPro" id="IPR008792">
    <property type="entry name" value="PQQD"/>
</dbReference>
<dbReference type="AlphaFoldDB" id="A0A1R4JTJ6"/>
<dbReference type="SUPFAM" id="SSF53795">
    <property type="entry name" value="PEP carboxykinase-like"/>
    <property type="match status" value="1"/>
</dbReference>
<evidence type="ECO:0000313" key="1">
    <source>
        <dbReference type="EMBL" id="SJN35328.1"/>
    </source>
</evidence>
<proteinExistence type="predicted"/>
<dbReference type="Pfam" id="PF05402">
    <property type="entry name" value="PqqD"/>
    <property type="match status" value="1"/>
</dbReference>
<dbReference type="RefSeq" id="WP_087134563.1">
    <property type="nucleotide sequence ID" value="NZ_FUKP01000067.1"/>
</dbReference>
<accession>A0A1R4JTJ6</accession>
<evidence type="ECO:0008006" key="3">
    <source>
        <dbReference type="Google" id="ProtNLM"/>
    </source>
</evidence>
<gene>
    <name evidence="1" type="ORF">FM125_10570</name>
</gene>
<evidence type="ECO:0000313" key="2">
    <source>
        <dbReference type="Proteomes" id="UP000196230"/>
    </source>
</evidence>
<reference evidence="1 2" key="1">
    <citation type="submission" date="2017-02" db="EMBL/GenBank/DDBJ databases">
        <authorList>
            <person name="Peterson S.W."/>
        </authorList>
    </citation>
    <scope>NUCLEOTIDE SEQUENCE [LARGE SCALE GENOMIC DNA]</scope>
    <source>
        <strain evidence="1 2">2B3F</strain>
    </source>
</reference>
<protein>
    <recommendedName>
        <fullName evidence="3">PqqD family peptide modification chaperone</fullName>
    </recommendedName>
</protein>
<dbReference type="EMBL" id="FUKP01000067">
    <property type="protein sequence ID" value="SJN35328.1"/>
    <property type="molecule type" value="Genomic_DNA"/>
</dbReference>
<organism evidence="1 2">
    <name type="scientific">Micrococcus lylae</name>
    <dbReference type="NCBI Taxonomy" id="1273"/>
    <lineage>
        <taxon>Bacteria</taxon>
        <taxon>Bacillati</taxon>
        <taxon>Actinomycetota</taxon>
        <taxon>Actinomycetes</taxon>
        <taxon>Micrococcales</taxon>
        <taxon>Micrococcaceae</taxon>
        <taxon>Micrococcus</taxon>
    </lineage>
</organism>
<dbReference type="Gene3D" id="1.10.10.1150">
    <property type="entry name" value="Coenzyme PQQ synthesis protein D (PqqD)"/>
    <property type="match status" value="1"/>
</dbReference>
<dbReference type="InterPro" id="IPR041881">
    <property type="entry name" value="PqqD_sf"/>
</dbReference>
<sequence>MLRLHVGLGHIDVDGLTPQEETEIRRHWSRCDVRDHEPPAAADEDDEHRCAADQVPRLTRTSADWTAFHEQIVYDATKAAIASGRGTHIMLHAAALALPKTKQALALTAASGTGKSTATRRLGRHLAYLTDETTIVDPQTRRITPYAKPLSLYGSSGVRPKHQHGPDELGLGPTLEDAELARIAVLDRVREGDEEVLARAEPMDIVTAVTELTPQSSSLGRLPRGLVTLCTLLDSQGGAVRLVYREAEDLLPVVQDLLSSPAAPIDPAWDALTEEELTASLPGAVGARARTEVDDGVLTDDGRLLLLHGTELTVLSGLGAALWLHLDVARTPAELVERLAEETDVPDDAEQIVVQGLDDLAERGLLRR</sequence>
<name>A0A1R4JTJ6_9MICC</name>